<gene>
    <name evidence="1" type="ORF">RF55_9922</name>
</gene>
<accession>A0A0J7KJD9</accession>
<keyword evidence="2" id="KW-1185">Reference proteome</keyword>
<dbReference type="AlphaFoldDB" id="A0A0J7KJD9"/>
<evidence type="ECO:0000313" key="2">
    <source>
        <dbReference type="Proteomes" id="UP000036403"/>
    </source>
</evidence>
<comment type="caution">
    <text evidence="1">The sequence shown here is derived from an EMBL/GenBank/DDBJ whole genome shotgun (WGS) entry which is preliminary data.</text>
</comment>
<dbReference type="PaxDb" id="67767-A0A0J7KJD9"/>
<name>A0A0J7KJD9_LASNI</name>
<proteinExistence type="predicted"/>
<protein>
    <submittedName>
        <fullName evidence="1">Peptide-n-n-acetyl-beta-glucosaminyl-asparagine amidase isoform x1</fullName>
    </submittedName>
</protein>
<organism evidence="1 2">
    <name type="scientific">Lasius niger</name>
    <name type="common">Black garden ant</name>
    <dbReference type="NCBI Taxonomy" id="67767"/>
    <lineage>
        <taxon>Eukaryota</taxon>
        <taxon>Metazoa</taxon>
        <taxon>Ecdysozoa</taxon>
        <taxon>Arthropoda</taxon>
        <taxon>Hexapoda</taxon>
        <taxon>Insecta</taxon>
        <taxon>Pterygota</taxon>
        <taxon>Neoptera</taxon>
        <taxon>Endopterygota</taxon>
        <taxon>Hymenoptera</taxon>
        <taxon>Apocrita</taxon>
        <taxon>Aculeata</taxon>
        <taxon>Formicoidea</taxon>
        <taxon>Formicidae</taxon>
        <taxon>Formicinae</taxon>
        <taxon>Lasius</taxon>
        <taxon>Lasius</taxon>
    </lineage>
</organism>
<dbReference type="Proteomes" id="UP000036403">
    <property type="component" value="Unassembled WGS sequence"/>
</dbReference>
<reference evidence="1 2" key="1">
    <citation type="submission" date="2015-04" db="EMBL/GenBank/DDBJ databases">
        <title>Lasius niger genome sequencing.</title>
        <authorList>
            <person name="Konorov E.A."/>
            <person name="Nikitin M.A."/>
            <person name="Kirill M.V."/>
            <person name="Chang P."/>
        </authorList>
    </citation>
    <scope>NUCLEOTIDE SEQUENCE [LARGE SCALE GENOMIC DNA]</scope>
    <source>
        <tissue evidence="1">Whole</tissue>
    </source>
</reference>
<dbReference type="EMBL" id="LBMM01006780">
    <property type="protein sequence ID" value="KMQ90336.1"/>
    <property type="molecule type" value="Genomic_DNA"/>
</dbReference>
<sequence>MFICSFFFNGKYNINLKDSETGLLYPVKVTPEELVRMQNGAENAGIEAIPEFAKYRLEGSPKSTEINFSTLPESAKTNENNPPSNAHGFTTGREAFYGACGHRLFLQAKEN</sequence>
<evidence type="ECO:0000313" key="1">
    <source>
        <dbReference type="EMBL" id="KMQ90336.1"/>
    </source>
</evidence>